<dbReference type="OrthoDB" id="3257338at2759"/>
<reference evidence="3" key="1">
    <citation type="journal article" date="2014" name="Proc. Natl. Acad. Sci. U.S.A.">
        <title>Extensive sampling of basidiomycete genomes demonstrates inadequacy of the white-rot/brown-rot paradigm for wood decay fungi.</title>
        <authorList>
            <person name="Riley R."/>
            <person name="Salamov A.A."/>
            <person name="Brown D.W."/>
            <person name="Nagy L.G."/>
            <person name="Floudas D."/>
            <person name="Held B.W."/>
            <person name="Levasseur A."/>
            <person name="Lombard V."/>
            <person name="Morin E."/>
            <person name="Otillar R."/>
            <person name="Lindquist E.A."/>
            <person name="Sun H."/>
            <person name="LaButti K.M."/>
            <person name="Schmutz J."/>
            <person name="Jabbour D."/>
            <person name="Luo H."/>
            <person name="Baker S.E."/>
            <person name="Pisabarro A.G."/>
            <person name="Walton J.D."/>
            <person name="Blanchette R.A."/>
            <person name="Henrissat B."/>
            <person name="Martin F."/>
            <person name="Cullen D."/>
            <person name="Hibbett D.S."/>
            <person name="Grigoriev I.V."/>
        </authorList>
    </citation>
    <scope>NUCLEOTIDE SEQUENCE [LARGE SCALE GENOMIC DNA]</scope>
    <source>
        <strain evidence="3">PC15</strain>
    </source>
</reference>
<organism evidence="2 3">
    <name type="scientific">Pleurotus ostreatus (strain PC15)</name>
    <name type="common">Oyster mushroom</name>
    <dbReference type="NCBI Taxonomy" id="1137138"/>
    <lineage>
        <taxon>Eukaryota</taxon>
        <taxon>Fungi</taxon>
        <taxon>Dikarya</taxon>
        <taxon>Basidiomycota</taxon>
        <taxon>Agaricomycotina</taxon>
        <taxon>Agaricomycetes</taxon>
        <taxon>Agaricomycetidae</taxon>
        <taxon>Agaricales</taxon>
        <taxon>Pleurotineae</taxon>
        <taxon>Pleurotaceae</taxon>
        <taxon>Pleurotus</taxon>
    </lineage>
</organism>
<dbReference type="Pfam" id="PF18803">
    <property type="entry name" value="CxC2"/>
    <property type="match status" value="1"/>
</dbReference>
<dbReference type="InParanoid" id="A0A067P7N7"/>
<dbReference type="PANTHER" id="PTHR33096:SF1">
    <property type="entry name" value="CXC1-LIKE CYSTEINE CLUSTER ASSOCIATED WITH KDZ TRANSPOSASES DOMAIN-CONTAINING PROTEIN"/>
    <property type="match status" value="1"/>
</dbReference>
<dbReference type="STRING" id="1137138.A0A067P7N7"/>
<evidence type="ECO:0000313" key="3">
    <source>
        <dbReference type="Proteomes" id="UP000027073"/>
    </source>
</evidence>
<feature type="domain" description="CxC2-like cysteine cluster KDZ transposase-associated" evidence="1">
    <location>
        <begin position="83"/>
        <end position="190"/>
    </location>
</feature>
<dbReference type="AlphaFoldDB" id="A0A067P7N7"/>
<accession>A0A067P7N7</accession>
<evidence type="ECO:0000259" key="1">
    <source>
        <dbReference type="Pfam" id="PF18803"/>
    </source>
</evidence>
<evidence type="ECO:0000313" key="2">
    <source>
        <dbReference type="EMBL" id="KDQ32432.1"/>
    </source>
</evidence>
<dbReference type="Pfam" id="PF18758">
    <property type="entry name" value="KDZ"/>
    <property type="match status" value="1"/>
</dbReference>
<dbReference type="InterPro" id="IPR041457">
    <property type="entry name" value="CxC2_KDZ-assoc"/>
</dbReference>
<dbReference type="PANTHER" id="PTHR33096">
    <property type="entry name" value="CXC2 DOMAIN-CONTAINING PROTEIN"/>
    <property type="match status" value="1"/>
</dbReference>
<dbReference type="VEuPathDB" id="FungiDB:PLEOSDRAFT_1034288"/>
<feature type="non-terminal residue" evidence="2">
    <location>
        <position position="1"/>
    </location>
</feature>
<name>A0A067P7N7_PLEO1</name>
<dbReference type="HOGENOM" id="CLU_003703_13_0_1"/>
<proteinExistence type="predicted"/>
<gene>
    <name evidence="2" type="ORF">PLEOSDRAFT_1034288</name>
</gene>
<sequence length="930" mass="105374">DLPFHTWMPERDSFVQEFLRLEAPEPRVPRTCPGCHTAPALYRCRQCFDERIYCRACVVTAHQVSPFHEMEIWNGRYFERCSLCSLGLRIQLGHPLGERCARPAPCYNDSFMVIASHGLVNVSIDFCGCGSVVSDDIQLLQSCLFPATTVKPRTAATFEVLRLFQILMFGSKVSGYEFYQALARLTNNVGEPVPDRYSAFMRIVREWRHIRLLKRSGRGHEPSGVSGTIEGECAVLCPACPHPGKNLPANWEKAGDTSRWVYSLFLAIDANFRLKRLSASNDTRDPSLNRGSAYFVEEVQYKDFLSKHRTKKPQEDSTCNNYDAVKSASIRGGKGTTASGVGTIECSRHDMKRPVSVGDLQLGEQYVNMDYLYFSSVKNHAPTSLVVSYDIACQWSCKLILRSQSYPMNLITPRVNDLRATYLVPKFHLYAHQTDCQINYSFNLTPGVGRTDGEAPERGWAAMNPVASSTKEMGPGSRRDTLDDHFRDYNWRKIVALHISLLNKVQEAVEMRSEHVSNFLTLSKSLPDAVVQQFTTIIHQWEAGTSQDNPYQAMAEVTSAAKIRLQLAEEDATTLSQGDSLLQHDSISGSVLIAQALDLQDQMARLKLDANALGTHSTDIQRTRIQERRNRMKRLITAWQTVQEAYVPGVGAYRCRTETMRDGDLTETHPEDIRLLLPSDLSPHFRVDSTLSEYEWRLRNGVAHDCLAELRRLLLILSSMYKSKDRLVHGQVQNTRSVTLIKNVQARIDFTARKYRMNRQSLVTLATLLSKHGWETTLQVLNDEDIRSLRQGDDASESEGRRTLSWIWMTGRTSDAEMSETMSEAIRIEWCKSRARAHRWQEECILLQEEMRRVTAFHEWQAGIWEARAITAATEGARAYAWRQMDSRVKLRKTCVDAWKSLPAYLSMGEGVVAMGGQLTEAPLSTSLPP</sequence>
<protein>
    <recommendedName>
        <fullName evidence="1">CxC2-like cysteine cluster KDZ transposase-associated domain-containing protein</fullName>
    </recommendedName>
</protein>
<dbReference type="Proteomes" id="UP000027073">
    <property type="component" value="Unassembled WGS sequence"/>
</dbReference>
<dbReference type="InterPro" id="IPR040521">
    <property type="entry name" value="KDZ"/>
</dbReference>
<dbReference type="EMBL" id="KL198005">
    <property type="protein sequence ID" value="KDQ32432.1"/>
    <property type="molecule type" value="Genomic_DNA"/>
</dbReference>